<dbReference type="Proteomes" id="UP000001916">
    <property type="component" value="Chromosome"/>
</dbReference>
<evidence type="ECO:0000313" key="2">
    <source>
        <dbReference type="EMBL" id="ADH62118.1"/>
    </source>
</evidence>
<evidence type="ECO:0000259" key="1">
    <source>
        <dbReference type="Pfam" id="PF05685"/>
    </source>
</evidence>
<dbReference type="CDD" id="cd06260">
    <property type="entry name" value="DUF820-like"/>
    <property type="match status" value="1"/>
</dbReference>
<name>D7BGW4_ALLS1</name>
<dbReference type="EMBL" id="CP002042">
    <property type="protein sequence ID" value="ADH62118.1"/>
    <property type="molecule type" value="Genomic_DNA"/>
</dbReference>
<dbReference type="PANTHER" id="PTHR36558:SF1">
    <property type="entry name" value="RESTRICTION ENDONUCLEASE DOMAIN-CONTAINING PROTEIN-RELATED"/>
    <property type="match status" value="1"/>
</dbReference>
<dbReference type="InterPro" id="IPR012296">
    <property type="entry name" value="Nuclease_put_TT1808"/>
</dbReference>
<dbReference type="eggNOG" id="COG4636">
    <property type="taxonomic scope" value="Bacteria"/>
</dbReference>
<evidence type="ECO:0000313" key="3">
    <source>
        <dbReference type="Proteomes" id="UP000001916"/>
    </source>
</evidence>
<protein>
    <recommendedName>
        <fullName evidence="1">Putative restriction endonuclease domain-containing protein</fullName>
    </recommendedName>
</protein>
<dbReference type="KEGG" id="msv:Mesil_0173"/>
<feature type="domain" description="Putative restriction endonuclease" evidence="1">
    <location>
        <begin position="31"/>
        <end position="172"/>
    </location>
</feature>
<sequence length="209" mass="24262">MHKGFVYAFIRLGHNQGMSVRAPRPARLSKEEWLELEKQTGLRYEYLDGFVYAMVGESQEHNDIVGNINDALRAKAKAKGCRYAFHNVRTWVKVLNRYYYPDVVVSCAEESDPYEIHQACFILEVFSPSTADKDRREKLEAYFKIPTLNTYVLVSQEEKRVEIYQKTRWNLVWSELVNSSEVEIPCLETTLSLEQIYAGTPVPEVPEEV</sequence>
<dbReference type="Gene3D" id="3.90.1570.10">
    <property type="entry name" value="tt1808, chain A"/>
    <property type="match status" value="1"/>
</dbReference>
<dbReference type="STRING" id="526227.Mesil_0173"/>
<gene>
    <name evidence="2" type="ordered locus">Mesil_0173</name>
</gene>
<dbReference type="AlphaFoldDB" id="D7BGW4"/>
<dbReference type="PANTHER" id="PTHR36558">
    <property type="entry name" value="GLR1098 PROTEIN"/>
    <property type="match status" value="1"/>
</dbReference>
<dbReference type="Pfam" id="PF05685">
    <property type="entry name" value="Uma2"/>
    <property type="match status" value="1"/>
</dbReference>
<dbReference type="SUPFAM" id="SSF52980">
    <property type="entry name" value="Restriction endonuclease-like"/>
    <property type="match status" value="1"/>
</dbReference>
<dbReference type="HOGENOM" id="CLU_076312_6_0_0"/>
<keyword evidence="3" id="KW-1185">Reference proteome</keyword>
<accession>D7BGW4</accession>
<organism evidence="2 3">
    <name type="scientific">Allomeiothermus silvanus (strain ATCC 700542 / DSM 9946 / NBRC 106475 / NCIMB 13440 / VI-R2)</name>
    <name type="common">Thermus silvanus</name>
    <dbReference type="NCBI Taxonomy" id="526227"/>
    <lineage>
        <taxon>Bacteria</taxon>
        <taxon>Thermotogati</taxon>
        <taxon>Deinococcota</taxon>
        <taxon>Deinococci</taxon>
        <taxon>Thermales</taxon>
        <taxon>Thermaceae</taxon>
        <taxon>Allomeiothermus</taxon>
    </lineage>
</organism>
<reference evidence="2 3" key="1">
    <citation type="journal article" date="2010" name="Stand. Genomic Sci.">
        <title>Complete genome sequence of Meiothermus silvanus type strain (VI-R2).</title>
        <authorList>
            <person name="Sikorski J."/>
            <person name="Tindall B.J."/>
            <person name="Lowry S."/>
            <person name="Lucas S."/>
            <person name="Nolan M."/>
            <person name="Copeland A."/>
            <person name="Glavina Del Rio T."/>
            <person name="Tice H."/>
            <person name="Cheng J.F."/>
            <person name="Han C."/>
            <person name="Pitluck S."/>
            <person name="Liolios K."/>
            <person name="Ivanova N."/>
            <person name="Mavromatis K."/>
            <person name="Mikhailova N."/>
            <person name="Pati A."/>
            <person name="Goodwin L."/>
            <person name="Chen A."/>
            <person name="Palaniappan K."/>
            <person name="Land M."/>
            <person name="Hauser L."/>
            <person name="Chang Y.J."/>
            <person name="Jeffries C.D."/>
            <person name="Rohde M."/>
            <person name="Goker M."/>
            <person name="Woyke T."/>
            <person name="Bristow J."/>
            <person name="Eisen J.A."/>
            <person name="Markowitz V."/>
            <person name="Hugenholtz P."/>
            <person name="Kyrpides N.C."/>
            <person name="Klenk H.P."/>
            <person name="Lapidus A."/>
        </authorList>
    </citation>
    <scope>NUCLEOTIDE SEQUENCE [LARGE SCALE GENOMIC DNA]</scope>
    <source>
        <strain evidence="3">ATCC 700542 / DSM 9946 / VI-R2</strain>
    </source>
</reference>
<dbReference type="InterPro" id="IPR011335">
    <property type="entry name" value="Restrct_endonuc-II-like"/>
</dbReference>
<dbReference type="InterPro" id="IPR008538">
    <property type="entry name" value="Uma2"/>
</dbReference>
<proteinExistence type="predicted"/>